<feature type="compositionally biased region" description="Basic and acidic residues" evidence="5">
    <location>
        <begin position="70"/>
        <end position="79"/>
    </location>
</feature>
<dbReference type="Proteomes" id="UP001595823">
    <property type="component" value="Unassembled WGS sequence"/>
</dbReference>
<reference evidence="9" key="1">
    <citation type="journal article" date="2019" name="Int. J. Syst. Evol. Microbiol.">
        <title>The Global Catalogue of Microorganisms (GCM) 10K type strain sequencing project: providing services to taxonomists for standard genome sequencing and annotation.</title>
        <authorList>
            <consortium name="The Broad Institute Genomics Platform"/>
            <consortium name="The Broad Institute Genome Sequencing Center for Infectious Disease"/>
            <person name="Wu L."/>
            <person name="Ma J."/>
        </authorList>
    </citation>
    <scope>NUCLEOTIDE SEQUENCE [LARGE SCALE GENOMIC DNA]</scope>
    <source>
        <strain evidence="9">IBRC-M 10908</strain>
    </source>
</reference>
<keyword evidence="3" id="KW-0731">Sigma factor</keyword>
<evidence type="ECO:0000256" key="4">
    <source>
        <dbReference type="ARBA" id="ARBA00023163"/>
    </source>
</evidence>
<dbReference type="InterPro" id="IPR007627">
    <property type="entry name" value="RNA_pol_sigma70_r2"/>
</dbReference>
<dbReference type="Gene3D" id="1.10.1740.10">
    <property type="match status" value="1"/>
</dbReference>
<feature type="compositionally biased region" description="Low complexity" evidence="5">
    <location>
        <begin position="56"/>
        <end position="65"/>
    </location>
</feature>
<comment type="caution">
    <text evidence="8">The sequence shown here is derived from an EMBL/GenBank/DDBJ whole genome shotgun (WGS) entry which is preliminary data.</text>
</comment>
<comment type="similarity">
    <text evidence="1">Belongs to the sigma-70 factor family. ECF subfamily.</text>
</comment>
<name>A0ABV8U2A1_9ACTN</name>
<dbReference type="InterPro" id="IPR014284">
    <property type="entry name" value="RNA_pol_sigma-70_dom"/>
</dbReference>
<feature type="domain" description="RNA polymerase sigma-70 region 2" evidence="6">
    <location>
        <begin position="102"/>
        <end position="167"/>
    </location>
</feature>
<keyword evidence="2" id="KW-0805">Transcription regulation</keyword>
<proteinExistence type="inferred from homology"/>
<dbReference type="CDD" id="cd06171">
    <property type="entry name" value="Sigma70_r4"/>
    <property type="match status" value="1"/>
</dbReference>
<evidence type="ECO:0000256" key="3">
    <source>
        <dbReference type="ARBA" id="ARBA00023082"/>
    </source>
</evidence>
<dbReference type="EMBL" id="JBHSDK010000028">
    <property type="protein sequence ID" value="MFC4337244.1"/>
    <property type="molecule type" value="Genomic_DNA"/>
</dbReference>
<evidence type="ECO:0000256" key="5">
    <source>
        <dbReference type="SAM" id="MobiDB-lite"/>
    </source>
</evidence>
<evidence type="ECO:0000313" key="8">
    <source>
        <dbReference type="EMBL" id="MFC4337244.1"/>
    </source>
</evidence>
<evidence type="ECO:0000256" key="1">
    <source>
        <dbReference type="ARBA" id="ARBA00010641"/>
    </source>
</evidence>
<sequence length="266" mass="29141">MPGSQPSLFATDYDSLSVNEFTLREVAANLGSLKEAIGYMMRLSAPSRSVAERGEAAPAGARSASGTVGEGRHRQDDSVDDERITELVERAQGGDSEAFGEIYDHYSATVYRYIYFRVNSVPLAEDLASEAFVRALRRISSFKWQGRAFGAWLITIARNLVVDYYKSGRYRLEIAKSEVIGADQADTDATVSPETAALDKLTNATLLTAVKKLNPDQQECIVLRFLQGFSVAETARAMGKNEGAVKALQYRAVRTLARLLPDGFHG</sequence>
<dbReference type="InterPro" id="IPR039425">
    <property type="entry name" value="RNA_pol_sigma-70-like"/>
</dbReference>
<evidence type="ECO:0000259" key="7">
    <source>
        <dbReference type="Pfam" id="PF08281"/>
    </source>
</evidence>
<dbReference type="SUPFAM" id="SSF88946">
    <property type="entry name" value="Sigma2 domain of RNA polymerase sigma factors"/>
    <property type="match status" value="1"/>
</dbReference>
<gene>
    <name evidence="8" type="ORF">ACFPET_18745</name>
</gene>
<dbReference type="SUPFAM" id="SSF88659">
    <property type="entry name" value="Sigma3 and sigma4 domains of RNA polymerase sigma factors"/>
    <property type="match status" value="1"/>
</dbReference>
<dbReference type="PANTHER" id="PTHR43133:SF57">
    <property type="entry name" value="RNA POLYMERASE SIGMA-70 FACTOR"/>
    <property type="match status" value="1"/>
</dbReference>
<evidence type="ECO:0000313" key="9">
    <source>
        <dbReference type="Proteomes" id="UP001595823"/>
    </source>
</evidence>
<dbReference type="NCBIfam" id="TIGR02937">
    <property type="entry name" value="sigma70-ECF"/>
    <property type="match status" value="1"/>
</dbReference>
<dbReference type="RefSeq" id="WP_380624032.1">
    <property type="nucleotide sequence ID" value="NZ_JBHSDK010000028.1"/>
</dbReference>
<dbReference type="InterPro" id="IPR013249">
    <property type="entry name" value="RNA_pol_sigma70_r4_t2"/>
</dbReference>
<evidence type="ECO:0000259" key="6">
    <source>
        <dbReference type="Pfam" id="PF04542"/>
    </source>
</evidence>
<keyword evidence="9" id="KW-1185">Reference proteome</keyword>
<dbReference type="Pfam" id="PF04542">
    <property type="entry name" value="Sigma70_r2"/>
    <property type="match status" value="1"/>
</dbReference>
<keyword evidence="4" id="KW-0804">Transcription</keyword>
<accession>A0ABV8U2A1</accession>
<evidence type="ECO:0000256" key="2">
    <source>
        <dbReference type="ARBA" id="ARBA00023015"/>
    </source>
</evidence>
<organism evidence="8 9">
    <name type="scientific">Salininema proteolyticum</name>
    <dbReference type="NCBI Taxonomy" id="1607685"/>
    <lineage>
        <taxon>Bacteria</taxon>
        <taxon>Bacillati</taxon>
        <taxon>Actinomycetota</taxon>
        <taxon>Actinomycetes</taxon>
        <taxon>Glycomycetales</taxon>
        <taxon>Glycomycetaceae</taxon>
        <taxon>Salininema</taxon>
    </lineage>
</organism>
<dbReference type="PANTHER" id="PTHR43133">
    <property type="entry name" value="RNA POLYMERASE ECF-TYPE SIGMA FACTO"/>
    <property type="match status" value="1"/>
</dbReference>
<protein>
    <submittedName>
        <fullName evidence="8">Sigma-70 family RNA polymerase sigma factor</fullName>
    </submittedName>
</protein>
<feature type="region of interest" description="Disordered" evidence="5">
    <location>
        <begin position="51"/>
        <end position="79"/>
    </location>
</feature>
<dbReference type="InterPro" id="IPR013325">
    <property type="entry name" value="RNA_pol_sigma_r2"/>
</dbReference>
<dbReference type="Gene3D" id="1.10.10.10">
    <property type="entry name" value="Winged helix-like DNA-binding domain superfamily/Winged helix DNA-binding domain"/>
    <property type="match status" value="1"/>
</dbReference>
<dbReference type="Pfam" id="PF08281">
    <property type="entry name" value="Sigma70_r4_2"/>
    <property type="match status" value="1"/>
</dbReference>
<feature type="domain" description="RNA polymerase sigma factor 70 region 4 type 2" evidence="7">
    <location>
        <begin position="206"/>
        <end position="256"/>
    </location>
</feature>
<dbReference type="InterPro" id="IPR013324">
    <property type="entry name" value="RNA_pol_sigma_r3/r4-like"/>
</dbReference>
<dbReference type="InterPro" id="IPR036388">
    <property type="entry name" value="WH-like_DNA-bd_sf"/>
</dbReference>